<accession>A0AA39MBQ6</accession>
<comment type="caution">
    <text evidence="1">The sequence shown here is derived from an EMBL/GenBank/DDBJ whole genome shotgun (WGS) entry which is preliminary data.</text>
</comment>
<sequence>MTLRIFKAAFDWWLRVGNYKKLCIDGLPDFAVEDFFSIPLPDNVTRKEEVEQHWLRSEEDEALIVTWTKGDGSYLQCRYTYTIRQLFLRNSVYLNIQFPVSTMLRSAVLDLALLLFVATTSRECLSPSSDPESFPPDGLNSSSELNLQRSAFDLLEVDPLGRNPILDTLRINRDPTVSQTVARILASHGLSPTTKFDRIRVVIGESLPLSTRLGSWGLYFDFVRLSLVPKAPLFREIVAECEETRHCRLLNFLREVAAASHHGAFAHSVKKTLQCLEENSMLLCLRRLECPRGDRATEKLLEDVFSVVDLKNLAHFEHVRTSKLASHGVSQRRNGVFPLLRDLDNTLRCPIVKRSVRSVFPELRSGVARILNHWKHRPAVERIAKVAEFLSDFISRRQPDAGEMYRIFDIFQDIIIQSTWYIEQSCAHPESFFDDDGALRAADVEQKPLVRLLEDKWRETKDIGRVAAILRGVRFEDAPIGLWGSMGMMMRLC</sequence>
<reference evidence="1" key="1">
    <citation type="submission" date="2023-06" db="EMBL/GenBank/DDBJ databases">
        <title>Genomic analysis of the entomopathogenic nematode Steinernema hermaphroditum.</title>
        <authorList>
            <person name="Schwarz E.M."/>
            <person name="Heppert J.K."/>
            <person name="Baniya A."/>
            <person name="Schwartz H.T."/>
            <person name="Tan C.-H."/>
            <person name="Antoshechkin I."/>
            <person name="Sternberg P.W."/>
            <person name="Goodrich-Blair H."/>
            <person name="Dillman A.R."/>
        </authorList>
    </citation>
    <scope>NUCLEOTIDE SEQUENCE</scope>
    <source>
        <strain evidence="1">PS9179</strain>
        <tissue evidence="1">Whole animal</tissue>
    </source>
</reference>
<dbReference type="Proteomes" id="UP001175271">
    <property type="component" value="Unassembled WGS sequence"/>
</dbReference>
<gene>
    <name evidence="1" type="ORF">QR680_010413</name>
</gene>
<organism evidence="1 2">
    <name type="scientific">Steinernema hermaphroditum</name>
    <dbReference type="NCBI Taxonomy" id="289476"/>
    <lineage>
        <taxon>Eukaryota</taxon>
        <taxon>Metazoa</taxon>
        <taxon>Ecdysozoa</taxon>
        <taxon>Nematoda</taxon>
        <taxon>Chromadorea</taxon>
        <taxon>Rhabditida</taxon>
        <taxon>Tylenchina</taxon>
        <taxon>Panagrolaimomorpha</taxon>
        <taxon>Strongyloidoidea</taxon>
        <taxon>Steinernematidae</taxon>
        <taxon>Steinernema</taxon>
    </lineage>
</organism>
<evidence type="ECO:0000313" key="2">
    <source>
        <dbReference type="Proteomes" id="UP001175271"/>
    </source>
</evidence>
<protein>
    <submittedName>
        <fullName evidence="1">Uncharacterized protein</fullName>
    </submittedName>
</protein>
<keyword evidence="2" id="KW-1185">Reference proteome</keyword>
<dbReference type="EMBL" id="JAUCMV010000001">
    <property type="protein sequence ID" value="KAK0427760.1"/>
    <property type="molecule type" value="Genomic_DNA"/>
</dbReference>
<dbReference type="AlphaFoldDB" id="A0AA39MBQ6"/>
<name>A0AA39MBQ6_9BILA</name>
<evidence type="ECO:0000313" key="1">
    <source>
        <dbReference type="EMBL" id="KAK0427760.1"/>
    </source>
</evidence>
<proteinExistence type="predicted"/>